<accession>A0A7G9Y7G3</accession>
<organism evidence="1">
    <name type="scientific">Candidatus Methanogaster sp. ANME-2c ERB4</name>
    <dbReference type="NCBI Taxonomy" id="2759911"/>
    <lineage>
        <taxon>Archaea</taxon>
        <taxon>Methanobacteriati</taxon>
        <taxon>Methanobacteriota</taxon>
        <taxon>Stenosarchaea group</taxon>
        <taxon>Methanomicrobia</taxon>
        <taxon>Methanosarcinales</taxon>
        <taxon>ANME-2 cluster</taxon>
        <taxon>Candidatus Methanogasteraceae</taxon>
        <taxon>Candidatus Methanogaster</taxon>
    </lineage>
</organism>
<dbReference type="EMBL" id="MT630877">
    <property type="protein sequence ID" value="QNO43947.1"/>
    <property type="molecule type" value="Genomic_DNA"/>
</dbReference>
<reference evidence="1" key="1">
    <citation type="submission" date="2020-06" db="EMBL/GenBank/DDBJ databases">
        <title>Unique genomic features of the anaerobic methanotrophic archaea.</title>
        <authorList>
            <person name="Chadwick G.L."/>
            <person name="Skennerton C.T."/>
            <person name="Laso-Perez R."/>
            <person name="Leu A.O."/>
            <person name="Speth D.R."/>
            <person name="Yu H."/>
            <person name="Morgan-Lang C."/>
            <person name="Hatzenpichler R."/>
            <person name="Goudeau D."/>
            <person name="Malmstrom R."/>
            <person name="Brazelton W.J."/>
            <person name="Woyke T."/>
            <person name="Hallam S.J."/>
            <person name="Tyson G.W."/>
            <person name="Wegener G."/>
            <person name="Boetius A."/>
            <person name="Orphan V."/>
        </authorList>
    </citation>
    <scope>NUCLEOTIDE SEQUENCE</scope>
</reference>
<dbReference type="AlphaFoldDB" id="A0A7G9Y7G3"/>
<sequence>MDACTFKSTSPGYWSFESRVRSSLKDSSYSERLRHGCHPPNVAPTIFKASGNLPTSSMILQAESCSSEIRSAPRSFSSRRSESGIGNGSTSILLSVGMSGKSGKLRLRVVTITAHRSPSGISERIVFESSALSKIKSILR</sequence>
<gene>
    <name evidence="1" type="ORF">CFDKNGMC_00007</name>
</gene>
<protein>
    <submittedName>
        <fullName evidence="1">Uncharacterized protein</fullName>
    </submittedName>
</protein>
<name>A0A7G9Y7G3_9EURY</name>
<proteinExistence type="predicted"/>
<evidence type="ECO:0000313" key="1">
    <source>
        <dbReference type="EMBL" id="QNO43947.1"/>
    </source>
</evidence>